<gene>
    <name evidence="1" type="ORF">EP13_13160</name>
</gene>
<dbReference type="Proteomes" id="UP000056090">
    <property type="component" value="Chromosome"/>
</dbReference>
<dbReference type="RefSeq" id="WP_044057640.1">
    <property type="nucleotide sequence ID" value="NZ_CAXGHX010000013.1"/>
</dbReference>
<dbReference type="EMBL" id="CP008849">
    <property type="protein sequence ID" value="AIF99559.1"/>
    <property type="molecule type" value="Genomic_DNA"/>
</dbReference>
<evidence type="ECO:0000313" key="2">
    <source>
        <dbReference type="Proteomes" id="UP000056090"/>
    </source>
</evidence>
<proteinExistence type="predicted"/>
<protein>
    <submittedName>
        <fullName evidence="1">Uncharacterized protein</fullName>
    </submittedName>
</protein>
<dbReference type="GeneID" id="78255852"/>
<keyword evidence="2" id="KW-1185">Reference proteome</keyword>
<dbReference type="KEGG" id="aal:EP13_13160"/>
<dbReference type="AlphaFoldDB" id="A0A075NY03"/>
<accession>A0A075NY03</accession>
<reference evidence="1 2" key="1">
    <citation type="submission" date="2014-06" db="EMBL/GenBank/DDBJ databases">
        <title>Genomes of Alteromonas australica, a world apart.</title>
        <authorList>
            <person name="Gonzaga A."/>
            <person name="Lopez-Perez M."/>
            <person name="Rodriguez-Valera F."/>
        </authorList>
    </citation>
    <scope>NUCLEOTIDE SEQUENCE [LARGE SCALE GENOMIC DNA]</scope>
    <source>
        <strain evidence="1 2">H 17</strain>
    </source>
</reference>
<name>A0A075NY03_9ALTE</name>
<sequence length="71" mass="8091">MQLKVYENIVLHCFSDESGVLFYNTVTEESLLVACEHCKLIEQNKPSGERWIMTSNDDVRHKLTALGFATS</sequence>
<evidence type="ECO:0000313" key="1">
    <source>
        <dbReference type="EMBL" id="AIF99559.1"/>
    </source>
</evidence>
<organism evidence="1 2">
    <name type="scientific">Alteromonas australica</name>
    <dbReference type="NCBI Taxonomy" id="589873"/>
    <lineage>
        <taxon>Bacteria</taxon>
        <taxon>Pseudomonadati</taxon>
        <taxon>Pseudomonadota</taxon>
        <taxon>Gammaproteobacteria</taxon>
        <taxon>Alteromonadales</taxon>
        <taxon>Alteromonadaceae</taxon>
        <taxon>Alteromonas/Salinimonas group</taxon>
        <taxon>Alteromonas</taxon>
    </lineage>
</organism>